<keyword evidence="2" id="KW-0472">Membrane</keyword>
<dbReference type="Proteomes" id="UP000436088">
    <property type="component" value="Unassembled WGS sequence"/>
</dbReference>
<keyword evidence="2" id="KW-1133">Transmembrane helix</keyword>
<proteinExistence type="predicted"/>
<evidence type="ECO:0000256" key="1">
    <source>
        <dbReference type="SAM" id="MobiDB-lite"/>
    </source>
</evidence>
<dbReference type="PANTHER" id="PTHR34964:SF14">
    <property type="entry name" value="MEMBRANE LIPOPROTEIN"/>
    <property type="match status" value="1"/>
</dbReference>
<evidence type="ECO:0000313" key="4">
    <source>
        <dbReference type="Proteomes" id="UP000436088"/>
    </source>
</evidence>
<organism evidence="3 4">
    <name type="scientific">Hibiscus syriacus</name>
    <name type="common">Rose of Sharon</name>
    <dbReference type="NCBI Taxonomy" id="106335"/>
    <lineage>
        <taxon>Eukaryota</taxon>
        <taxon>Viridiplantae</taxon>
        <taxon>Streptophyta</taxon>
        <taxon>Embryophyta</taxon>
        <taxon>Tracheophyta</taxon>
        <taxon>Spermatophyta</taxon>
        <taxon>Magnoliopsida</taxon>
        <taxon>eudicotyledons</taxon>
        <taxon>Gunneridae</taxon>
        <taxon>Pentapetalae</taxon>
        <taxon>rosids</taxon>
        <taxon>malvids</taxon>
        <taxon>Malvales</taxon>
        <taxon>Malvaceae</taxon>
        <taxon>Malvoideae</taxon>
        <taxon>Hibiscus</taxon>
    </lineage>
</organism>
<dbReference type="PANTHER" id="PTHR34964">
    <property type="entry name" value="MEMBRANE LIPOPROTEIN-RELATED"/>
    <property type="match status" value="1"/>
</dbReference>
<dbReference type="AlphaFoldDB" id="A0A6A3C2K0"/>
<comment type="caution">
    <text evidence="3">The sequence shown here is derived from an EMBL/GenBank/DDBJ whole genome shotgun (WGS) entry which is preliminary data.</text>
</comment>
<dbReference type="EMBL" id="VEPZ02000630">
    <property type="protein sequence ID" value="KAE8721402.1"/>
    <property type="molecule type" value="Genomic_DNA"/>
</dbReference>
<gene>
    <name evidence="3" type="ORF">F3Y22_tig00016066pilonHSYRG00057</name>
</gene>
<sequence>MQETVKGDFRIYVVLAIFFVSIVTGGVFLCLYMFQPEEQSMPWYSIVGIVLVGIPWIFWIATYIYRCIAHCFCASNGGHVQGEHGSVTKKKSYASEGHARRSMHSSENGGSPPGTPDGDQRHVHFGDVVMVGSNGEKMLQEAQQFSNGFASDEEHIAAASPKVKEPLIVSDSP</sequence>
<feature type="region of interest" description="Disordered" evidence="1">
    <location>
        <begin position="81"/>
        <end position="122"/>
    </location>
</feature>
<evidence type="ECO:0000313" key="3">
    <source>
        <dbReference type="EMBL" id="KAE8721402.1"/>
    </source>
</evidence>
<keyword evidence="4" id="KW-1185">Reference proteome</keyword>
<keyword evidence="2" id="KW-0812">Transmembrane</keyword>
<protein>
    <submittedName>
        <fullName evidence="3">Uncharacterized protein</fullName>
    </submittedName>
</protein>
<evidence type="ECO:0000256" key="2">
    <source>
        <dbReference type="SAM" id="Phobius"/>
    </source>
</evidence>
<feature type="transmembrane region" description="Helical" evidence="2">
    <location>
        <begin position="12"/>
        <end position="34"/>
    </location>
</feature>
<dbReference type="OrthoDB" id="1056497at2759"/>
<reference evidence="3" key="1">
    <citation type="submission" date="2019-09" db="EMBL/GenBank/DDBJ databases">
        <title>Draft genome information of white flower Hibiscus syriacus.</title>
        <authorList>
            <person name="Kim Y.-M."/>
        </authorList>
    </citation>
    <scope>NUCLEOTIDE SEQUENCE [LARGE SCALE GENOMIC DNA]</scope>
    <source>
        <strain evidence="3">YM2019G1</strain>
    </source>
</reference>
<name>A0A6A3C2K0_HIBSY</name>
<accession>A0A6A3C2K0</accession>
<feature type="transmembrane region" description="Helical" evidence="2">
    <location>
        <begin position="46"/>
        <end position="65"/>
    </location>
</feature>
<feature type="region of interest" description="Disordered" evidence="1">
    <location>
        <begin position="150"/>
        <end position="173"/>
    </location>
</feature>